<proteinExistence type="predicted"/>
<keyword evidence="2" id="KW-1185">Reference proteome</keyword>
<sequence>FGSFGDPRPARPFVQDVPVRTFSVSSEPAGSRHHGPNVPIASGLFVPILADPAGSRTLRTLVPNCPAQ</sequence>
<evidence type="ECO:0000313" key="1">
    <source>
        <dbReference type="EMBL" id="KAH9332023.1"/>
    </source>
</evidence>
<name>A0AA38H0Q2_TAXCH</name>
<dbReference type="AlphaFoldDB" id="A0AA38H0Q2"/>
<reference evidence="1 2" key="1">
    <citation type="journal article" date="2021" name="Nat. Plants">
        <title>The Taxus genome provides insights into paclitaxel biosynthesis.</title>
        <authorList>
            <person name="Xiong X."/>
            <person name="Gou J."/>
            <person name="Liao Q."/>
            <person name="Li Y."/>
            <person name="Zhou Q."/>
            <person name="Bi G."/>
            <person name="Li C."/>
            <person name="Du R."/>
            <person name="Wang X."/>
            <person name="Sun T."/>
            <person name="Guo L."/>
            <person name="Liang H."/>
            <person name="Lu P."/>
            <person name="Wu Y."/>
            <person name="Zhang Z."/>
            <person name="Ro D.K."/>
            <person name="Shang Y."/>
            <person name="Huang S."/>
            <person name="Yan J."/>
        </authorList>
    </citation>
    <scope>NUCLEOTIDE SEQUENCE [LARGE SCALE GENOMIC DNA]</scope>
    <source>
        <strain evidence="1">Ta-2019</strain>
    </source>
</reference>
<comment type="caution">
    <text evidence="1">The sequence shown here is derived from an EMBL/GenBank/DDBJ whole genome shotgun (WGS) entry which is preliminary data.</text>
</comment>
<evidence type="ECO:0000313" key="2">
    <source>
        <dbReference type="Proteomes" id="UP000824469"/>
    </source>
</evidence>
<organism evidence="1 2">
    <name type="scientific">Taxus chinensis</name>
    <name type="common">Chinese yew</name>
    <name type="synonym">Taxus wallichiana var. chinensis</name>
    <dbReference type="NCBI Taxonomy" id="29808"/>
    <lineage>
        <taxon>Eukaryota</taxon>
        <taxon>Viridiplantae</taxon>
        <taxon>Streptophyta</taxon>
        <taxon>Embryophyta</taxon>
        <taxon>Tracheophyta</taxon>
        <taxon>Spermatophyta</taxon>
        <taxon>Pinopsida</taxon>
        <taxon>Pinidae</taxon>
        <taxon>Conifers II</taxon>
        <taxon>Cupressales</taxon>
        <taxon>Taxaceae</taxon>
        <taxon>Taxus</taxon>
    </lineage>
</organism>
<accession>A0AA38H0Q2</accession>
<gene>
    <name evidence="1" type="ORF">KI387_004131</name>
</gene>
<protein>
    <submittedName>
        <fullName evidence="1">Uncharacterized protein</fullName>
    </submittedName>
</protein>
<feature type="non-terminal residue" evidence="1">
    <location>
        <position position="1"/>
    </location>
</feature>
<dbReference type="Proteomes" id="UP000824469">
    <property type="component" value="Unassembled WGS sequence"/>
</dbReference>
<feature type="non-terminal residue" evidence="1">
    <location>
        <position position="68"/>
    </location>
</feature>
<dbReference type="EMBL" id="JAHRHJ020000001">
    <property type="protein sequence ID" value="KAH9332023.1"/>
    <property type="molecule type" value="Genomic_DNA"/>
</dbReference>